<dbReference type="Proteomes" id="UP000092683">
    <property type="component" value="Unassembled WGS sequence"/>
</dbReference>
<feature type="transmembrane region" description="Helical" evidence="1">
    <location>
        <begin position="94"/>
        <end position="113"/>
    </location>
</feature>
<reference evidence="3 4" key="1">
    <citation type="submission" date="2016-06" db="EMBL/GenBank/DDBJ databases">
        <authorList>
            <person name="Kjaerup R.B."/>
            <person name="Dalgaard T.S."/>
            <person name="Juul-Madsen H.R."/>
        </authorList>
    </citation>
    <scope>NUCLEOTIDE SEQUENCE [LARGE SCALE GENOMIC DNA]</scope>
    <source>
        <strain evidence="3 4">E3012</strain>
    </source>
</reference>
<evidence type="ECO:0000256" key="1">
    <source>
        <dbReference type="SAM" id="Phobius"/>
    </source>
</evidence>
<keyword evidence="1" id="KW-1133">Transmembrane helix</keyword>
<dbReference type="EMBL" id="MBEE01000202">
    <property type="protein sequence ID" value="OCB48092.1"/>
    <property type="molecule type" value="Genomic_DNA"/>
</dbReference>
<dbReference type="Gene3D" id="3.30.70.1450">
    <property type="entry name" value="Regulator of K+ conductance, C-terminal domain"/>
    <property type="match status" value="1"/>
</dbReference>
<dbReference type="AlphaFoldDB" id="A0A1B9CZU3"/>
<keyword evidence="1" id="KW-0472">Membrane</keyword>
<dbReference type="OrthoDB" id="369355at2"/>
<dbReference type="InterPro" id="IPR036721">
    <property type="entry name" value="RCK_C_sf"/>
</dbReference>
<feature type="domain" description="RCK C-terminal" evidence="2">
    <location>
        <begin position="140"/>
        <end position="226"/>
    </location>
</feature>
<feature type="transmembrane region" description="Helical" evidence="1">
    <location>
        <begin position="68"/>
        <end position="88"/>
    </location>
</feature>
<gene>
    <name evidence="3" type="ORF">A5677_25460</name>
</gene>
<evidence type="ECO:0000313" key="4">
    <source>
        <dbReference type="Proteomes" id="UP000092683"/>
    </source>
</evidence>
<dbReference type="GO" id="GO:0006813">
    <property type="term" value="P:potassium ion transport"/>
    <property type="evidence" value="ECO:0007669"/>
    <property type="project" value="InterPro"/>
</dbReference>
<dbReference type="RefSeq" id="WP_065440874.1">
    <property type="nucleotide sequence ID" value="NZ_MBEC01000026.1"/>
</dbReference>
<dbReference type="Pfam" id="PF02080">
    <property type="entry name" value="TrkA_C"/>
    <property type="match status" value="1"/>
</dbReference>
<accession>A0A1B9CZU3</accession>
<dbReference type="GO" id="GO:0008324">
    <property type="term" value="F:monoatomic cation transmembrane transporter activity"/>
    <property type="evidence" value="ECO:0007669"/>
    <property type="project" value="InterPro"/>
</dbReference>
<dbReference type="SUPFAM" id="SSF116726">
    <property type="entry name" value="TrkA C-terminal domain-like"/>
    <property type="match status" value="1"/>
</dbReference>
<keyword evidence="1" id="KW-0812">Transmembrane</keyword>
<dbReference type="InterPro" id="IPR006037">
    <property type="entry name" value="RCK_C"/>
</dbReference>
<organism evidence="3 4">
    <name type="scientific">Mycobacterium malmoense</name>
    <dbReference type="NCBI Taxonomy" id="1780"/>
    <lineage>
        <taxon>Bacteria</taxon>
        <taxon>Bacillati</taxon>
        <taxon>Actinomycetota</taxon>
        <taxon>Actinomycetes</taxon>
        <taxon>Mycobacteriales</taxon>
        <taxon>Mycobacteriaceae</taxon>
        <taxon>Mycobacterium</taxon>
    </lineage>
</organism>
<evidence type="ECO:0000313" key="3">
    <source>
        <dbReference type="EMBL" id="OCB48092.1"/>
    </source>
</evidence>
<sequence>MYAIASLLAVLAVSLLVTRVATVVLAASGMSGESARFQARSAFTGAGFTTTESEAVVAHPLRRRVVMLLMLVGNVGFVAAASSLILGFRGGATGASWLRVFELAAGLILLVFLSRSPRVNRWLTTLIGRALNRFTDMPGRDSGMLADLGEGYVVSELAIAADDWVTGRTLEELELADEGLIVLGINRSDGHYAAHPAPDCRVACGDVLVLYGHTDAIADLDHRTGDDGDASHARAVQRHAARGAARG</sequence>
<proteinExistence type="predicted"/>
<protein>
    <recommendedName>
        <fullName evidence="2">RCK C-terminal domain-containing protein</fullName>
    </recommendedName>
</protein>
<comment type="caution">
    <text evidence="3">The sequence shown here is derived from an EMBL/GenBank/DDBJ whole genome shotgun (WGS) entry which is preliminary data.</text>
</comment>
<name>A0A1B9CZU3_MYCMA</name>
<dbReference type="PROSITE" id="PS51202">
    <property type="entry name" value="RCK_C"/>
    <property type="match status" value="1"/>
</dbReference>
<evidence type="ECO:0000259" key="2">
    <source>
        <dbReference type="PROSITE" id="PS51202"/>
    </source>
</evidence>